<proteinExistence type="predicted"/>
<gene>
    <name evidence="5" type="ORF">AVDCRST_MAG32-760</name>
</gene>
<dbReference type="GO" id="GO:0016757">
    <property type="term" value="F:glycosyltransferase activity"/>
    <property type="evidence" value="ECO:0007669"/>
    <property type="project" value="UniProtKB-KW"/>
</dbReference>
<evidence type="ECO:0008006" key="6">
    <source>
        <dbReference type="Google" id="ProtNLM"/>
    </source>
</evidence>
<reference evidence="5" key="1">
    <citation type="submission" date="2020-02" db="EMBL/GenBank/DDBJ databases">
        <authorList>
            <person name="Meier V. D."/>
        </authorList>
    </citation>
    <scope>NUCLEOTIDE SEQUENCE</scope>
    <source>
        <strain evidence="5">AVDCRST_MAG32</strain>
    </source>
</reference>
<dbReference type="CDD" id="cd03802">
    <property type="entry name" value="GT4_AviGT4-like"/>
    <property type="match status" value="1"/>
</dbReference>
<evidence type="ECO:0000259" key="3">
    <source>
        <dbReference type="Pfam" id="PF00534"/>
    </source>
</evidence>
<dbReference type="InterPro" id="IPR028098">
    <property type="entry name" value="Glyco_trans_4-like_N"/>
</dbReference>
<evidence type="ECO:0000256" key="2">
    <source>
        <dbReference type="ARBA" id="ARBA00022679"/>
    </source>
</evidence>
<keyword evidence="2" id="KW-0808">Transferase</keyword>
<dbReference type="EMBL" id="CADCUM010000033">
    <property type="protein sequence ID" value="CAA9371831.1"/>
    <property type="molecule type" value="Genomic_DNA"/>
</dbReference>
<name>A0A6J4N0N1_9ACTN</name>
<accession>A0A6J4N0N1</accession>
<dbReference type="Gene3D" id="3.40.50.2000">
    <property type="entry name" value="Glycogen Phosphorylase B"/>
    <property type="match status" value="2"/>
</dbReference>
<dbReference type="PANTHER" id="PTHR12526:SF595">
    <property type="entry name" value="BLL5217 PROTEIN"/>
    <property type="match status" value="1"/>
</dbReference>
<dbReference type="Pfam" id="PF13439">
    <property type="entry name" value="Glyco_transf_4"/>
    <property type="match status" value="1"/>
</dbReference>
<keyword evidence="1" id="KW-0328">Glycosyltransferase</keyword>
<dbReference type="AlphaFoldDB" id="A0A6J4N0N1"/>
<feature type="domain" description="Glycosyltransferase subfamily 4-like N-terminal" evidence="4">
    <location>
        <begin position="19"/>
        <end position="174"/>
    </location>
</feature>
<dbReference type="Pfam" id="PF00534">
    <property type="entry name" value="Glycos_transf_1"/>
    <property type="match status" value="1"/>
</dbReference>
<dbReference type="PANTHER" id="PTHR12526">
    <property type="entry name" value="GLYCOSYLTRANSFERASE"/>
    <property type="match status" value="1"/>
</dbReference>
<evidence type="ECO:0000259" key="4">
    <source>
        <dbReference type="Pfam" id="PF13439"/>
    </source>
</evidence>
<dbReference type="SUPFAM" id="SSF53756">
    <property type="entry name" value="UDP-Glycosyltransferase/glycogen phosphorylase"/>
    <property type="match status" value="1"/>
</dbReference>
<organism evidence="5">
    <name type="scientific">uncultured Nocardioides sp</name>
    <dbReference type="NCBI Taxonomy" id="198441"/>
    <lineage>
        <taxon>Bacteria</taxon>
        <taxon>Bacillati</taxon>
        <taxon>Actinomycetota</taxon>
        <taxon>Actinomycetes</taxon>
        <taxon>Propionibacteriales</taxon>
        <taxon>Nocardioidaceae</taxon>
        <taxon>Nocardioides</taxon>
        <taxon>environmental samples</taxon>
    </lineage>
</organism>
<sequence>MRICLVASSRFPIREPFAGGLEAMTHTMARGLAARGHDVTLFAGPGSDTSLPVRMRPLDTFSPSAAALADRFAPGPEWLAEHHAYLGLMLDLARSGDERFDLIHNNSLHHLPVAMSSAVDVPMVTTLHTPPLPFIESALALDAHASTFVAVSEWTSHAWRHVVPSTVIHNGLELATWQVGDGGGPVVWSGRLVPEKGAHDAIAACRQAGLPLVLAGPAQDPGYFREVVEPLLGDGVEYAGHLSQRELAQLLRAASVAVVTPLWDEPYGLVAAEALASGTPVAGYARGGLPEVVGPHAGILVRPGDVAALADAIRRAVQLDRAAVRRHAEAHCDAETMIDAYERLYTRAVRTDHAA</sequence>
<dbReference type="InterPro" id="IPR001296">
    <property type="entry name" value="Glyco_trans_1"/>
</dbReference>
<protein>
    <recommendedName>
        <fullName evidence="6">Glycosyltransferase</fullName>
    </recommendedName>
</protein>
<evidence type="ECO:0000313" key="5">
    <source>
        <dbReference type="EMBL" id="CAA9371831.1"/>
    </source>
</evidence>
<feature type="domain" description="Glycosyl transferase family 1" evidence="3">
    <location>
        <begin position="187"/>
        <end position="320"/>
    </location>
</feature>
<evidence type="ECO:0000256" key="1">
    <source>
        <dbReference type="ARBA" id="ARBA00022676"/>
    </source>
</evidence>